<evidence type="ECO:0000313" key="3">
    <source>
        <dbReference type="Proteomes" id="UP000192247"/>
    </source>
</evidence>
<feature type="region of interest" description="Disordered" evidence="1">
    <location>
        <begin position="1"/>
        <end position="47"/>
    </location>
</feature>
<dbReference type="Proteomes" id="UP000192247">
    <property type="component" value="Unassembled WGS sequence"/>
</dbReference>
<feature type="compositionally biased region" description="Basic and acidic residues" evidence="1">
    <location>
        <begin position="1"/>
        <end position="16"/>
    </location>
</feature>
<dbReference type="InterPro" id="IPR018792">
    <property type="entry name" value="NUPR1-like"/>
</dbReference>
<dbReference type="FunCoup" id="A0A1V9Y0G0">
    <property type="interactions" value="65"/>
</dbReference>
<gene>
    <name evidence="2" type="ORF">BIW11_02591</name>
</gene>
<comment type="caution">
    <text evidence="2">The sequence shown here is derived from an EMBL/GenBank/DDBJ whole genome shotgun (WGS) entry which is preliminary data.</text>
</comment>
<dbReference type="InParanoid" id="A0A1V9Y0G0"/>
<reference evidence="2 3" key="1">
    <citation type="journal article" date="2017" name="Gigascience">
        <title>Draft genome of the honey bee ectoparasitic mite, Tropilaelaps mercedesae, is shaped by the parasitic life history.</title>
        <authorList>
            <person name="Dong X."/>
            <person name="Armstrong S.D."/>
            <person name="Xia D."/>
            <person name="Makepeace B.L."/>
            <person name="Darby A.C."/>
            <person name="Kadowaki T."/>
        </authorList>
    </citation>
    <scope>NUCLEOTIDE SEQUENCE [LARGE SCALE GENOMIC DNA]</scope>
    <source>
        <strain evidence="2">Wuxi-XJTLU</strain>
    </source>
</reference>
<name>A0A1V9Y0G0_9ACAR</name>
<dbReference type="Pfam" id="PF10195">
    <property type="entry name" value="Phospho_p8"/>
    <property type="match status" value="1"/>
</dbReference>
<dbReference type="EMBL" id="MNPL01001384">
    <property type="protein sequence ID" value="OQR79214.1"/>
    <property type="molecule type" value="Genomic_DNA"/>
</dbReference>
<organism evidence="2 3">
    <name type="scientific">Tropilaelaps mercedesae</name>
    <dbReference type="NCBI Taxonomy" id="418985"/>
    <lineage>
        <taxon>Eukaryota</taxon>
        <taxon>Metazoa</taxon>
        <taxon>Ecdysozoa</taxon>
        <taxon>Arthropoda</taxon>
        <taxon>Chelicerata</taxon>
        <taxon>Arachnida</taxon>
        <taxon>Acari</taxon>
        <taxon>Parasitiformes</taxon>
        <taxon>Mesostigmata</taxon>
        <taxon>Gamasina</taxon>
        <taxon>Dermanyssoidea</taxon>
        <taxon>Laelapidae</taxon>
        <taxon>Tropilaelaps</taxon>
    </lineage>
</organism>
<evidence type="ECO:0000256" key="1">
    <source>
        <dbReference type="SAM" id="MobiDB-lite"/>
    </source>
</evidence>
<evidence type="ECO:0000313" key="2">
    <source>
        <dbReference type="EMBL" id="OQR79214.1"/>
    </source>
</evidence>
<keyword evidence="3" id="KW-1185">Reference proteome</keyword>
<feature type="compositionally biased region" description="Basic and acidic residues" evidence="1">
    <location>
        <begin position="29"/>
        <end position="43"/>
    </location>
</feature>
<proteinExistence type="predicted"/>
<protein>
    <submittedName>
        <fullName evidence="2">Uncharacterized protein</fullName>
    </submittedName>
</protein>
<dbReference type="AlphaFoldDB" id="A0A1V9Y0G0"/>
<dbReference type="OrthoDB" id="10030453at2759"/>
<accession>A0A1V9Y0G0</accession>
<dbReference type="STRING" id="418985.A0A1V9Y0G0"/>
<sequence>MSTYDEYEHLNDEADRFVNGGHSGKQRSKKEAFEHQNRPDPSGHTRKIGQYEDLVLMIITIMTERDNRECKKDEIVFYWR</sequence>